<dbReference type="KEGG" id="cqi:110725734"/>
<dbReference type="GO" id="GO:0006730">
    <property type="term" value="P:one-carbon metabolic process"/>
    <property type="evidence" value="ECO:0007669"/>
    <property type="project" value="TreeGrafter"/>
</dbReference>
<sequence length="244" mass="27615">MAFNSILIFFFGVSFLFIGALASGHPAVCSSGKRQSPVDINTYFAILNKTLEPLEREYHFHVAHNTTFVTDGKHLEISLGGSGGLKIYGKTYNLTQLLFHTPSEHRFNSVPYAAELQQIHEAADGSRAVVAILFKYGPPSPFIYMLKPQLQELAKKPCTEQRIDIPKFDLSFLRKWPRDYYRYLGSHTSPPCDENVIWNVLCEAKTISMEQVDELSAPLCEENKNNARPVQPLNGRKVETYDEV</sequence>
<dbReference type="Gene3D" id="3.10.200.10">
    <property type="entry name" value="Alpha carbonic anhydrase"/>
    <property type="match status" value="1"/>
</dbReference>
<dbReference type="OrthoDB" id="429145at2759"/>
<dbReference type="SMART" id="SM01057">
    <property type="entry name" value="Carb_anhydrase"/>
    <property type="match status" value="1"/>
</dbReference>
<protein>
    <recommendedName>
        <fullName evidence="2">Alpha-carbonic anhydrase domain-containing protein</fullName>
    </recommendedName>
</protein>
<feature type="domain" description="Alpha-carbonic anhydrase" evidence="2">
    <location>
        <begin position="13"/>
        <end position="242"/>
    </location>
</feature>
<dbReference type="SUPFAM" id="SSF51069">
    <property type="entry name" value="Carbonic anhydrase"/>
    <property type="match status" value="1"/>
</dbReference>
<evidence type="ECO:0000313" key="3">
    <source>
        <dbReference type="EnsemblPlants" id="AUR62006189-RA:cds"/>
    </source>
</evidence>
<keyword evidence="4" id="KW-1185">Reference proteome</keyword>
<feature type="chain" id="PRO_5030654592" description="Alpha-carbonic anhydrase domain-containing protein" evidence="1">
    <location>
        <begin position="23"/>
        <end position="244"/>
    </location>
</feature>
<dbReference type="Pfam" id="PF00194">
    <property type="entry name" value="Carb_anhydrase"/>
    <property type="match status" value="1"/>
</dbReference>
<dbReference type="AlphaFoldDB" id="A0A803L2V0"/>
<keyword evidence="1" id="KW-0732">Signal</keyword>
<reference evidence="3" key="1">
    <citation type="journal article" date="2017" name="Nature">
        <title>The genome of Chenopodium quinoa.</title>
        <authorList>
            <person name="Jarvis D.E."/>
            <person name="Ho Y.S."/>
            <person name="Lightfoot D.J."/>
            <person name="Schmoeckel S.M."/>
            <person name="Li B."/>
            <person name="Borm T.J.A."/>
            <person name="Ohyanagi H."/>
            <person name="Mineta K."/>
            <person name="Michell C.T."/>
            <person name="Saber N."/>
            <person name="Kharbatia N.M."/>
            <person name="Rupper R.R."/>
            <person name="Sharp A.R."/>
            <person name="Dally N."/>
            <person name="Boughton B.A."/>
            <person name="Woo Y.H."/>
            <person name="Gao G."/>
            <person name="Schijlen E.G.W.M."/>
            <person name="Guo X."/>
            <person name="Momin A.A."/>
            <person name="Negrao S."/>
            <person name="Al-Babili S."/>
            <person name="Gehring C."/>
            <person name="Roessner U."/>
            <person name="Jung C."/>
            <person name="Murphy K."/>
            <person name="Arold S.T."/>
            <person name="Gojobori T."/>
            <person name="van der Linden C.G."/>
            <person name="van Loo E.N."/>
            <person name="Jellen E.N."/>
            <person name="Maughan P.J."/>
            <person name="Tester M."/>
        </authorList>
    </citation>
    <scope>NUCLEOTIDE SEQUENCE [LARGE SCALE GENOMIC DNA]</scope>
    <source>
        <strain evidence="3">cv. PI 614886</strain>
    </source>
</reference>
<dbReference type="InterPro" id="IPR023561">
    <property type="entry name" value="Carbonic_anhydrase_a-class"/>
</dbReference>
<dbReference type="GO" id="GO:0004089">
    <property type="term" value="F:carbonate dehydratase activity"/>
    <property type="evidence" value="ECO:0007669"/>
    <property type="project" value="InterPro"/>
</dbReference>
<dbReference type="PROSITE" id="PS51144">
    <property type="entry name" value="ALPHA_CA_2"/>
    <property type="match status" value="1"/>
</dbReference>
<evidence type="ECO:0000313" key="4">
    <source>
        <dbReference type="Proteomes" id="UP000596660"/>
    </source>
</evidence>
<dbReference type="InterPro" id="IPR001148">
    <property type="entry name" value="CA_dom"/>
</dbReference>
<evidence type="ECO:0000256" key="1">
    <source>
        <dbReference type="SAM" id="SignalP"/>
    </source>
</evidence>
<dbReference type="SMR" id="A0A803L2V0"/>
<name>A0A803L2V0_CHEQI</name>
<dbReference type="PANTHER" id="PTHR18952:SF236">
    <property type="entry name" value="ALPHA CARBONIC ANHYDRASE 1, CHLOROPLASTIC"/>
    <property type="match status" value="1"/>
</dbReference>
<dbReference type="InterPro" id="IPR036398">
    <property type="entry name" value="CA_dom_sf"/>
</dbReference>
<dbReference type="CDD" id="cd03124">
    <property type="entry name" value="alpha_CA_prokaryotic_like"/>
    <property type="match status" value="1"/>
</dbReference>
<dbReference type="PANTHER" id="PTHR18952">
    <property type="entry name" value="CARBONIC ANHYDRASE"/>
    <property type="match status" value="1"/>
</dbReference>
<proteinExistence type="predicted"/>
<feature type="signal peptide" evidence="1">
    <location>
        <begin position="1"/>
        <end position="22"/>
    </location>
</feature>
<dbReference type="Gramene" id="AUR62006189-RA">
    <property type="protein sequence ID" value="AUR62006189-RA:cds"/>
    <property type="gene ID" value="AUR62006189"/>
</dbReference>
<dbReference type="OMA" id="HTIWSIT"/>
<gene>
    <name evidence="3" type="primary">LOC110725734</name>
</gene>
<dbReference type="RefSeq" id="XP_021760897.1">
    <property type="nucleotide sequence ID" value="XM_021905205.1"/>
</dbReference>
<dbReference type="InterPro" id="IPR041891">
    <property type="entry name" value="Alpha_CA_prokaryot-like"/>
</dbReference>
<organism evidence="3 4">
    <name type="scientific">Chenopodium quinoa</name>
    <name type="common">Quinoa</name>
    <dbReference type="NCBI Taxonomy" id="63459"/>
    <lineage>
        <taxon>Eukaryota</taxon>
        <taxon>Viridiplantae</taxon>
        <taxon>Streptophyta</taxon>
        <taxon>Embryophyta</taxon>
        <taxon>Tracheophyta</taxon>
        <taxon>Spermatophyta</taxon>
        <taxon>Magnoliopsida</taxon>
        <taxon>eudicotyledons</taxon>
        <taxon>Gunneridae</taxon>
        <taxon>Pentapetalae</taxon>
        <taxon>Caryophyllales</taxon>
        <taxon>Chenopodiaceae</taxon>
        <taxon>Chenopodioideae</taxon>
        <taxon>Atripliceae</taxon>
        <taxon>Chenopodium</taxon>
    </lineage>
</organism>
<evidence type="ECO:0000259" key="2">
    <source>
        <dbReference type="PROSITE" id="PS51144"/>
    </source>
</evidence>
<dbReference type="EnsemblPlants" id="AUR62006189-RA">
    <property type="protein sequence ID" value="AUR62006189-RA:cds"/>
    <property type="gene ID" value="AUR62006189"/>
</dbReference>
<dbReference type="Proteomes" id="UP000596660">
    <property type="component" value="Unplaced"/>
</dbReference>
<accession>A0A803L2V0</accession>
<dbReference type="GO" id="GO:0008270">
    <property type="term" value="F:zinc ion binding"/>
    <property type="evidence" value="ECO:0007669"/>
    <property type="project" value="InterPro"/>
</dbReference>
<dbReference type="GeneID" id="110725734"/>
<reference evidence="3" key="2">
    <citation type="submission" date="2021-03" db="UniProtKB">
        <authorList>
            <consortium name="EnsemblPlants"/>
        </authorList>
    </citation>
    <scope>IDENTIFICATION</scope>
</reference>